<evidence type="ECO:0000259" key="4">
    <source>
        <dbReference type="PROSITE" id="PS50110"/>
    </source>
</evidence>
<feature type="modified residue" description="Phosphohistidine" evidence="2">
    <location>
        <position position="185"/>
    </location>
</feature>
<reference evidence="6 7" key="1">
    <citation type="submission" date="2021-05" db="EMBL/GenBank/DDBJ databases">
        <authorList>
            <person name="Zhang Z.D."/>
            <person name="Osman G."/>
        </authorList>
    </citation>
    <scope>NUCLEOTIDE SEQUENCE [LARGE SCALE GENOMIC DNA]</scope>
    <source>
        <strain evidence="6 7">KCTC 32217</strain>
    </source>
</reference>
<evidence type="ECO:0000256" key="2">
    <source>
        <dbReference type="PROSITE-ProRule" id="PRU00110"/>
    </source>
</evidence>
<evidence type="ECO:0000259" key="5">
    <source>
        <dbReference type="PROSITE" id="PS50894"/>
    </source>
</evidence>
<feature type="domain" description="Response regulatory" evidence="4">
    <location>
        <begin position="4"/>
        <end position="121"/>
    </location>
</feature>
<dbReference type="Gene3D" id="3.40.50.2300">
    <property type="match status" value="1"/>
</dbReference>
<dbReference type="EMBL" id="JAHCMY010000005">
    <property type="protein sequence ID" value="MBS9524512.1"/>
    <property type="molecule type" value="Genomic_DNA"/>
</dbReference>
<dbReference type="PANTHER" id="PTHR44591">
    <property type="entry name" value="STRESS RESPONSE REGULATOR PROTEIN 1"/>
    <property type="match status" value="1"/>
</dbReference>
<dbReference type="CDD" id="cd17546">
    <property type="entry name" value="REC_hyHK_CKI1_RcsC-like"/>
    <property type="match status" value="1"/>
</dbReference>
<accession>A0AAP2G1P4</accession>
<dbReference type="InterPro" id="IPR001789">
    <property type="entry name" value="Sig_transdc_resp-reg_receiver"/>
</dbReference>
<feature type="modified residue" description="4-aspartylphosphate" evidence="3">
    <location>
        <position position="53"/>
    </location>
</feature>
<evidence type="ECO:0000313" key="7">
    <source>
        <dbReference type="Proteomes" id="UP001319104"/>
    </source>
</evidence>
<comment type="caution">
    <text evidence="6">The sequence shown here is derived from an EMBL/GenBank/DDBJ whole genome shotgun (WGS) entry which is preliminary data.</text>
</comment>
<dbReference type="SMART" id="SM00448">
    <property type="entry name" value="REC"/>
    <property type="match status" value="1"/>
</dbReference>
<gene>
    <name evidence="6" type="ORF">KI659_10845</name>
</gene>
<evidence type="ECO:0000256" key="1">
    <source>
        <dbReference type="ARBA" id="ARBA00022553"/>
    </source>
</evidence>
<dbReference type="PANTHER" id="PTHR44591:SF3">
    <property type="entry name" value="RESPONSE REGULATORY DOMAIN-CONTAINING PROTEIN"/>
    <property type="match status" value="1"/>
</dbReference>
<dbReference type="InterPro" id="IPR036641">
    <property type="entry name" value="HPT_dom_sf"/>
</dbReference>
<dbReference type="SUPFAM" id="SSF47226">
    <property type="entry name" value="Histidine-containing phosphotransfer domain, HPT domain"/>
    <property type="match status" value="1"/>
</dbReference>
<keyword evidence="1 3" id="KW-0597">Phosphoprotein</keyword>
<protein>
    <submittedName>
        <fullName evidence="6">Response regulator</fullName>
    </submittedName>
</protein>
<dbReference type="GO" id="GO:0000160">
    <property type="term" value="P:phosphorelay signal transduction system"/>
    <property type="evidence" value="ECO:0007669"/>
    <property type="project" value="InterPro"/>
</dbReference>
<sequence>MEGKILLAEDNTITQKFMKAMLNQWGYEVVLVGDGRQVLEEIERNQFDILILDYQMPEMDGLETFKKINKKKTLIGNAEVIFLTGETSPTVISNLKETGVGYFLRKPVNLQVLFSILDQLMIKVKKKEKRQSNFSTAYLNDITCSNSELMQEVIDIFIKEVPDSIFQLKSHFLLEDWDSLIKLSHKVKANFSYLELYEPLMLMEEVEVKLENEKDRREILPLIVVMEEYVKNAIVKLNNQKINNKG</sequence>
<keyword evidence="7" id="KW-1185">Reference proteome</keyword>
<dbReference type="InterPro" id="IPR011006">
    <property type="entry name" value="CheY-like_superfamily"/>
</dbReference>
<dbReference type="InterPro" id="IPR008207">
    <property type="entry name" value="Sig_transdc_His_kin_Hpt_dom"/>
</dbReference>
<feature type="domain" description="HPt" evidence="5">
    <location>
        <begin position="146"/>
        <end position="246"/>
    </location>
</feature>
<name>A0AAP2G1P4_9BACT</name>
<dbReference type="PROSITE" id="PS50110">
    <property type="entry name" value="RESPONSE_REGULATORY"/>
    <property type="match status" value="1"/>
</dbReference>
<evidence type="ECO:0000313" key="6">
    <source>
        <dbReference type="EMBL" id="MBS9524512.1"/>
    </source>
</evidence>
<proteinExistence type="predicted"/>
<dbReference type="AlphaFoldDB" id="A0AAP2G1P4"/>
<dbReference type="Gene3D" id="1.20.120.160">
    <property type="entry name" value="HPT domain"/>
    <property type="match status" value="1"/>
</dbReference>
<organism evidence="6 7">
    <name type="scientific">Litoribacter ruber</name>
    <dbReference type="NCBI Taxonomy" id="702568"/>
    <lineage>
        <taxon>Bacteria</taxon>
        <taxon>Pseudomonadati</taxon>
        <taxon>Bacteroidota</taxon>
        <taxon>Cytophagia</taxon>
        <taxon>Cytophagales</taxon>
        <taxon>Cyclobacteriaceae</taxon>
        <taxon>Litoribacter</taxon>
    </lineage>
</organism>
<dbReference type="RefSeq" id="WP_213945368.1">
    <property type="nucleotide sequence ID" value="NZ_JAHCMY010000005.1"/>
</dbReference>
<dbReference type="SUPFAM" id="SSF52172">
    <property type="entry name" value="CheY-like"/>
    <property type="match status" value="1"/>
</dbReference>
<dbReference type="PROSITE" id="PS50894">
    <property type="entry name" value="HPT"/>
    <property type="match status" value="1"/>
</dbReference>
<evidence type="ECO:0000256" key="3">
    <source>
        <dbReference type="PROSITE-ProRule" id="PRU00169"/>
    </source>
</evidence>
<dbReference type="InterPro" id="IPR050595">
    <property type="entry name" value="Bact_response_regulator"/>
</dbReference>
<dbReference type="GO" id="GO:0004672">
    <property type="term" value="F:protein kinase activity"/>
    <property type="evidence" value="ECO:0007669"/>
    <property type="project" value="UniProtKB-ARBA"/>
</dbReference>
<dbReference type="Proteomes" id="UP001319104">
    <property type="component" value="Unassembled WGS sequence"/>
</dbReference>
<dbReference type="Pfam" id="PF00072">
    <property type="entry name" value="Response_reg"/>
    <property type="match status" value="1"/>
</dbReference>